<feature type="region of interest" description="Disordered" evidence="1">
    <location>
        <begin position="1"/>
        <end position="30"/>
    </location>
</feature>
<dbReference type="AlphaFoldDB" id="A0A5B8MQ91"/>
<evidence type="ECO:0000313" key="4">
    <source>
        <dbReference type="Proteomes" id="UP000316726"/>
    </source>
</evidence>
<evidence type="ECO:0000313" key="3">
    <source>
        <dbReference type="EMBL" id="QDZ22567.1"/>
    </source>
</evidence>
<dbReference type="EMBL" id="HBHL01005119">
    <property type="protein sequence ID" value="CAD9714495.1"/>
    <property type="molecule type" value="Transcribed_RNA"/>
</dbReference>
<keyword evidence="4" id="KW-1185">Reference proteome</keyword>
<dbReference type="SUPFAM" id="SSF53474">
    <property type="entry name" value="alpha/beta-Hydrolases"/>
    <property type="match status" value="1"/>
</dbReference>
<reference evidence="2" key="2">
    <citation type="submission" date="2021-01" db="EMBL/GenBank/DDBJ databases">
        <authorList>
            <person name="Corre E."/>
            <person name="Pelletier E."/>
            <person name="Niang G."/>
            <person name="Scheremetjew M."/>
            <person name="Finn R."/>
            <person name="Kale V."/>
            <person name="Holt S."/>
            <person name="Cochrane G."/>
            <person name="Meng A."/>
            <person name="Brown T."/>
            <person name="Cohen L."/>
        </authorList>
    </citation>
    <scope>NUCLEOTIDE SEQUENCE</scope>
    <source>
        <strain evidence="2">CCMP1205</strain>
    </source>
</reference>
<name>A0A5B8MQ91_9CHLO</name>
<sequence length="592" mass="63866">MVVSIVSSSPGAARRGSTKGRRSVGQQVSCSHRVGASRADGYCPPTPREGLEELGLDVTGVPKRKGIRKRLVAGLKDVVGSVASYALVRRPGKKSIVLEPPERVGGEVGPDALLVVFCGGRVSPSHYVELSRSVQKHTGTRLWVVIPKFARDLSFEKSARVMFDVSLAMAKEAGFDAEGKSVPAESVYVVGHSWGGYAARGIALEKSAGLVLLNSWLGRFRERVPALMMERTRYSVDVSEYAKPFLVLSGDRDGQMRPSHIAEAFHMSEKYKELTGCGDVFAAKTKGVVCLQGLNHSVHINDDPNYGRGDTSAGVGREDAVDLVASTIAAWIDSNRMSSASAAETLLVRRVKETGDLLSPLIASGTGRSEDGQIRELAALAQERAANVSGLDQGEISTAVVEDFKNFVYSKPLVFQNTETGKATVMVSALVVWDESGMGGVNNSRNRGSAEVWVKMKSQEYCCESGLMGAAKGAARSAKEINEETFAKALEMVSPWQRERYEREGRKLVFAPDRELPAGPPWLAAPMVYSPESGEDGSALVLTCPSGKSPTVGLPDRFAGMHYIKIPSLASFVEYILVDAFIRTEALLYVRQ</sequence>
<dbReference type="EMBL" id="CP031041">
    <property type="protein sequence ID" value="QDZ22567.1"/>
    <property type="molecule type" value="Genomic_DNA"/>
</dbReference>
<reference evidence="3 4" key="1">
    <citation type="submission" date="2018-07" db="EMBL/GenBank/DDBJ databases">
        <title>The complete nuclear genome of the prasinophyte Chloropicon primus (CCMP1205).</title>
        <authorList>
            <person name="Pombert J.-F."/>
            <person name="Otis C."/>
            <person name="Turmel M."/>
            <person name="Lemieux C."/>
        </authorList>
    </citation>
    <scope>NUCLEOTIDE SEQUENCE [LARGE SCALE GENOMIC DNA]</scope>
    <source>
        <strain evidence="3 4">CCMP1205</strain>
    </source>
</reference>
<accession>A0A5B8MQ91</accession>
<feature type="compositionally biased region" description="Polar residues" evidence="1">
    <location>
        <begin position="1"/>
        <end position="10"/>
    </location>
</feature>
<evidence type="ECO:0000256" key="1">
    <source>
        <dbReference type="SAM" id="MobiDB-lite"/>
    </source>
</evidence>
<organism evidence="3 4">
    <name type="scientific">Chloropicon primus</name>
    <dbReference type="NCBI Taxonomy" id="1764295"/>
    <lineage>
        <taxon>Eukaryota</taxon>
        <taxon>Viridiplantae</taxon>
        <taxon>Chlorophyta</taxon>
        <taxon>Chloropicophyceae</taxon>
        <taxon>Chloropicales</taxon>
        <taxon>Chloropicaceae</taxon>
        <taxon>Chloropicon</taxon>
    </lineage>
</organism>
<evidence type="ECO:0000313" key="2">
    <source>
        <dbReference type="EMBL" id="CAD9714495.1"/>
    </source>
</evidence>
<dbReference type="OrthoDB" id="1892604at2759"/>
<dbReference type="Gene3D" id="3.40.50.1820">
    <property type="entry name" value="alpha/beta hydrolase"/>
    <property type="match status" value="1"/>
</dbReference>
<evidence type="ECO:0008006" key="5">
    <source>
        <dbReference type="Google" id="ProtNLM"/>
    </source>
</evidence>
<dbReference type="STRING" id="1764295.A0A5B8MQ91"/>
<dbReference type="InterPro" id="IPR029058">
    <property type="entry name" value="AB_hydrolase_fold"/>
</dbReference>
<gene>
    <name evidence="3" type="ORF">A3770_08p50850</name>
    <name evidence="2" type="ORF">CPRI1469_LOCUS3348</name>
</gene>
<proteinExistence type="predicted"/>
<dbReference type="Proteomes" id="UP000316726">
    <property type="component" value="Chromosome 8"/>
</dbReference>
<protein>
    <recommendedName>
        <fullName evidence="5">Alpha/beta hydrolase</fullName>
    </recommendedName>
</protein>